<evidence type="ECO:0000259" key="9">
    <source>
        <dbReference type="PROSITE" id="PS50048"/>
    </source>
</evidence>
<dbReference type="SUPFAM" id="SSF57701">
    <property type="entry name" value="Zn2/Cys6 DNA-binding domain"/>
    <property type="match status" value="1"/>
</dbReference>
<evidence type="ECO:0000256" key="2">
    <source>
        <dbReference type="ARBA" id="ARBA00022723"/>
    </source>
</evidence>
<protein>
    <submittedName>
        <fullName evidence="10">Fungal specific transcription factor</fullName>
    </submittedName>
</protein>
<evidence type="ECO:0000256" key="4">
    <source>
        <dbReference type="ARBA" id="ARBA00023015"/>
    </source>
</evidence>
<dbReference type="InterPro" id="IPR036864">
    <property type="entry name" value="Zn2-C6_fun-type_DNA-bd_sf"/>
</dbReference>
<feature type="region of interest" description="Disordered" evidence="8">
    <location>
        <begin position="103"/>
        <end position="167"/>
    </location>
</feature>
<dbReference type="OMA" id="GGHIRFY"/>
<dbReference type="Gene3D" id="4.10.240.10">
    <property type="entry name" value="Zn(2)-C6 fungal-type DNA-binding domain"/>
    <property type="match status" value="1"/>
</dbReference>
<dbReference type="OrthoDB" id="2154091at2759"/>
<feature type="region of interest" description="Disordered" evidence="8">
    <location>
        <begin position="831"/>
        <end position="888"/>
    </location>
</feature>
<accession>S3CND6</accession>
<dbReference type="EMBL" id="KE148149">
    <property type="protein sequence ID" value="EPE08053.1"/>
    <property type="molecule type" value="Genomic_DNA"/>
</dbReference>
<dbReference type="PANTHER" id="PTHR31313">
    <property type="entry name" value="TY1 ENHANCER ACTIVATOR"/>
    <property type="match status" value="1"/>
</dbReference>
<dbReference type="Proteomes" id="UP000016923">
    <property type="component" value="Unassembled WGS sequence"/>
</dbReference>
<dbReference type="InterPro" id="IPR051615">
    <property type="entry name" value="Transcr_Regulatory_Elem"/>
</dbReference>
<evidence type="ECO:0000256" key="3">
    <source>
        <dbReference type="ARBA" id="ARBA00022833"/>
    </source>
</evidence>
<proteinExistence type="predicted"/>
<name>S3CND6_OPHP1</name>
<keyword evidence="7" id="KW-0539">Nucleus</keyword>
<organism evidence="10 11">
    <name type="scientific">Ophiostoma piceae (strain UAMH 11346)</name>
    <name type="common">Sap stain fungus</name>
    <dbReference type="NCBI Taxonomy" id="1262450"/>
    <lineage>
        <taxon>Eukaryota</taxon>
        <taxon>Fungi</taxon>
        <taxon>Dikarya</taxon>
        <taxon>Ascomycota</taxon>
        <taxon>Pezizomycotina</taxon>
        <taxon>Sordariomycetes</taxon>
        <taxon>Sordariomycetidae</taxon>
        <taxon>Ophiostomatales</taxon>
        <taxon>Ophiostomataceae</taxon>
        <taxon>Ophiostoma</taxon>
    </lineage>
</organism>
<dbReference type="CDD" id="cd00067">
    <property type="entry name" value="GAL4"/>
    <property type="match status" value="1"/>
</dbReference>
<evidence type="ECO:0000313" key="10">
    <source>
        <dbReference type="EMBL" id="EPE08053.1"/>
    </source>
</evidence>
<dbReference type="SMART" id="SM00066">
    <property type="entry name" value="GAL4"/>
    <property type="match status" value="1"/>
</dbReference>
<dbReference type="Pfam" id="PF04082">
    <property type="entry name" value="Fungal_trans"/>
    <property type="match status" value="1"/>
</dbReference>
<dbReference type="VEuPathDB" id="FungiDB:F503_00836"/>
<keyword evidence="6" id="KW-0804">Transcription</keyword>
<keyword evidence="2" id="KW-0479">Metal-binding</keyword>
<feature type="compositionally biased region" description="Low complexity" evidence="8">
    <location>
        <begin position="137"/>
        <end position="167"/>
    </location>
</feature>
<dbReference type="AlphaFoldDB" id="S3CND6"/>
<evidence type="ECO:0000256" key="1">
    <source>
        <dbReference type="ARBA" id="ARBA00004123"/>
    </source>
</evidence>
<keyword evidence="5" id="KW-0238">DNA-binding</keyword>
<dbReference type="GO" id="GO:0003677">
    <property type="term" value="F:DNA binding"/>
    <property type="evidence" value="ECO:0007669"/>
    <property type="project" value="UniProtKB-KW"/>
</dbReference>
<dbReference type="GO" id="GO:0008270">
    <property type="term" value="F:zinc ion binding"/>
    <property type="evidence" value="ECO:0007669"/>
    <property type="project" value="InterPro"/>
</dbReference>
<dbReference type="GO" id="GO:0000981">
    <property type="term" value="F:DNA-binding transcription factor activity, RNA polymerase II-specific"/>
    <property type="evidence" value="ECO:0007669"/>
    <property type="project" value="InterPro"/>
</dbReference>
<dbReference type="Pfam" id="PF00172">
    <property type="entry name" value="Zn_clus"/>
    <property type="match status" value="1"/>
</dbReference>
<evidence type="ECO:0000256" key="6">
    <source>
        <dbReference type="ARBA" id="ARBA00023163"/>
    </source>
</evidence>
<comment type="subcellular location">
    <subcellularLocation>
        <location evidence="1">Nucleus</location>
    </subcellularLocation>
</comment>
<feature type="compositionally biased region" description="Low complexity" evidence="8">
    <location>
        <begin position="845"/>
        <end position="861"/>
    </location>
</feature>
<dbReference type="InterPro" id="IPR007219">
    <property type="entry name" value="XnlR_reg_dom"/>
</dbReference>
<evidence type="ECO:0000256" key="7">
    <source>
        <dbReference type="ARBA" id="ARBA00023242"/>
    </source>
</evidence>
<sequence length="952" mass="104421">MESPPRLRTKRKHVTTACVACRESKVRCNGASPTCSSCLNKGKECRYEAHEDRRKLSLRIAVELLNNRVQQLALFIQDHGLQLPSMPPDDDKTLSGIFQALQLPQAPYPDSSDGADGGRTARERPYRKAMEASVTVAAGPSANTNSSSSASSSSGSNPNSDDTSSSSATIVAATTGASVASISASATGGLLELANVAGGMGGMAGGMMSGQMPSQMPSRADVTIPVPVSNGAGWEWDMQPDAMHPGPIMQPPAFSGTMAMGASSPQMQHQHQQHQQHRQQSISIGVPSCPSMDMDDGLSSTKSVNELVDQLSDRVGTLHIRPGGHIRFYGSTSNFNLLESPASDVTMNVHRTIRNDGPEHLDRLGLNKKVPAEVEDHLVELYFSWQDPSFHVVDRTMYEDAKVAWRERREDTSYYSEALRNAICALGAAFDARHHPVFVTFPRSLADFFADRAKALLEIELDAPCVATIQTLVLLSSHDIGCGRDARGWLFSGMAMRLSFNLALHHDLTPYISKGVVTAAEAEVRRTVFWAAYIVDHVWSFYLGQPFRMSMEGVTLEKPSGKRRPEGARAQYTPTNGVNNVLTTTFSRMSEHIEDVCQFQVLLFELMAPLSDTLCGSEALPKSVLQDTNHQIFAKLADWKDGLPTDLSVDLTNRDTAYLPHVLLLQCVLSLYLVFTSSMPRIYIHPSPYPPLLTDSMQYYQCVIYAHRPWMSKSYLPPHIPAHGPGADHARKMCMDAASAIAQLLRLYEDHYTLRRINIQAVAITFSAALLLVFATVSHYQAVREDEILADLSACFRALDELAPSWDTAKRARDFLIRLQRHWERQARTSLASTTMRDDTGSLKGSLNRSMNGSMNGSMQSAFPSASTTRKRPRMSMRESADDEGSSAMRFRAEAASALQGEYWAGSSSSNSTAVDFGVDLDFDLMLSTSMEGMPGNWGNVFSVQSTNGMMS</sequence>
<feature type="domain" description="Zn(2)-C6 fungal-type" evidence="9">
    <location>
        <begin position="17"/>
        <end position="47"/>
    </location>
</feature>
<gene>
    <name evidence="10" type="ORF">F503_00836</name>
</gene>
<dbReference type="SMART" id="SM00906">
    <property type="entry name" value="Fungal_trans"/>
    <property type="match status" value="1"/>
</dbReference>
<dbReference type="InterPro" id="IPR001138">
    <property type="entry name" value="Zn2Cys6_DnaBD"/>
</dbReference>
<reference evidence="10 11" key="1">
    <citation type="journal article" date="2013" name="BMC Genomics">
        <title>The genome and transcriptome of the pine saprophyte Ophiostoma piceae, and a comparison with the bark beetle-associated pine pathogen Grosmannia clavigera.</title>
        <authorList>
            <person name="Haridas S."/>
            <person name="Wang Y."/>
            <person name="Lim L."/>
            <person name="Massoumi Alamouti S."/>
            <person name="Jackman S."/>
            <person name="Docking R."/>
            <person name="Robertson G."/>
            <person name="Birol I."/>
            <person name="Bohlmann J."/>
            <person name="Breuil C."/>
        </authorList>
    </citation>
    <scope>NUCLEOTIDE SEQUENCE [LARGE SCALE GENOMIC DNA]</scope>
    <source>
        <strain evidence="10 11">UAMH 11346</strain>
    </source>
</reference>
<dbReference type="GO" id="GO:0005634">
    <property type="term" value="C:nucleus"/>
    <property type="evidence" value="ECO:0007669"/>
    <property type="project" value="UniProtKB-SubCell"/>
</dbReference>
<dbReference type="eggNOG" id="ENOG502QV53">
    <property type="taxonomic scope" value="Eukaryota"/>
</dbReference>
<dbReference type="PROSITE" id="PS00463">
    <property type="entry name" value="ZN2_CY6_FUNGAL_1"/>
    <property type="match status" value="1"/>
</dbReference>
<keyword evidence="3" id="KW-0862">Zinc</keyword>
<dbReference type="PANTHER" id="PTHR31313:SF77">
    <property type="entry name" value="ZN(II)2CYS6 TRANSCRIPTION FACTOR (EUROFUNG)"/>
    <property type="match status" value="1"/>
</dbReference>
<evidence type="ECO:0000256" key="5">
    <source>
        <dbReference type="ARBA" id="ARBA00023125"/>
    </source>
</evidence>
<evidence type="ECO:0000256" key="8">
    <source>
        <dbReference type="SAM" id="MobiDB-lite"/>
    </source>
</evidence>
<dbReference type="STRING" id="1262450.S3CND6"/>
<feature type="compositionally biased region" description="Basic and acidic residues" evidence="8">
    <location>
        <begin position="119"/>
        <end position="130"/>
    </location>
</feature>
<dbReference type="GO" id="GO:0006351">
    <property type="term" value="P:DNA-templated transcription"/>
    <property type="evidence" value="ECO:0007669"/>
    <property type="project" value="InterPro"/>
</dbReference>
<dbReference type="CDD" id="cd12148">
    <property type="entry name" value="fungal_TF_MHR"/>
    <property type="match status" value="1"/>
</dbReference>
<dbReference type="PROSITE" id="PS50048">
    <property type="entry name" value="ZN2_CY6_FUNGAL_2"/>
    <property type="match status" value="1"/>
</dbReference>
<keyword evidence="11" id="KW-1185">Reference proteome</keyword>
<evidence type="ECO:0000313" key="11">
    <source>
        <dbReference type="Proteomes" id="UP000016923"/>
    </source>
</evidence>
<keyword evidence="4" id="KW-0805">Transcription regulation</keyword>
<dbReference type="HOGENOM" id="CLU_007003_5_0_1"/>